<dbReference type="PANTHER" id="PTHR34388:SF1">
    <property type="entry name" value="DNA POLYMERASE III SUBUNIT DELTA"/>
    <property type="match status" value="1"/>
</dbReference>
<dbReference type="eggNOG" id="COG1466">
    <property type="taxonomic scope" value="Bacteria"/>
</dbReference>
<dbReference type="InterPro" id="IPR008921">
    <property type="entry name" value="DNA_pol3_clamp-load_cplx_C"/>
</dbReference>
<dbReference type="PANTHER" id="PTHR34388">
    <property type="entry name" value="DNA POLYMERASE III SUBUNIT DELTA"/>
    <property type="match status" value="1"/>
</dbReference>
<feature type="domain" description="DNA polymerase III delta N-terminal" evidence="9">
    <location>
        <begin position="20"/>
        <end position="149"/>
    </location>
</feature>
<dbReference type="HOGENOM" id="CLU_044694_2_0_9"/>
<comment type="similarity">
    <text evidence="7">Belongs to the DNA polymerase HolA subunit family.</text>
</comment>
<evidence type="ECO:0000256" key="1">
    <source>
        <dbReference type="ARBA" id="ARBA00012417"/>
    </source>
</evidence>
<dbReference type="Gene3D" id="1.20.272.10">
    <property type="match status" value="1"/>
</dbReference>
<dbReference type="RefSeq" id="WP_010075976.1">
    <property type="nucleotide sequence ID" value="NC_014393.1"/>
</dbReference>
<dbReference type="GO" id="GO:0003887">
    <property type="term" value="F:DNA-directed DNA polymerase activity"/>
    <property type="evidence" value="ECO:0007669"/>
    <property type="project" value="UniProtKB-KW"/>
</dbReference>
<dbReference type="AlphaFoldDB" id="D9SW16"/>
<dbReference type="InterPro" id="IPR048466">
    <property type="entry name" value="DNA_pol3_delta-like_C"/>
</dbReference>
<evidence type="ECO:0000256" key="7">
    <source>
        <dbReference type="ARBA" id="ARBA00034754"/>
    </source>
</evidence>
<evidence type="ECO:0000256" key="8">
    <source>
        <dbReference type="ARBA" id="ARBA00049244"/>
    </source>
</evidence>
<evidence type="ECO:0000256" key="5">
    <source>
        <dbReference type="ARBA" id="ARBA00022705"/>
    </source>
</evidence>
<dbReference type="InterPro" id="IPR027417">
    <property type="entry name" value="P-loop_NTPase"/>
</dbReference>
<keyword evidence="12" id="KW-1185">Reference proteome</keyword>
<dbReference type="Proteomes" id="UP000002730">
    <property type="component" value="Chromosome"/>
</dbReference>
<dbReference type="SUPFAM" id="SSF52540">
    <property type="entry name" value="P-loop containing nucleoside triphosphate hydrolases"/>
    <property type="match status" value="1"/>
</dbReference>
<sequence length="343" mass="39541">MIDFLVLEENIKNNKIDNKYILFGFNESLIKENIRNISKKQLDPNFFDLNYVQFDGITSKAEDIINSCETLPFMDSKRIVVVYRAVFLEDDGKQQGVSAEDTFKKISAYIDKVPEHCILILYYVFDEKRDKASKKIKALEKKCTVVEFKQLKSATLQKKVKVLFEERNQPIEKAELSLFCSGLDNNMDIIINEVEKLCCYALGRTITKEDIFLLAPPKSDSDIFNLVDYVSQKNTKVALDILNELIFRGEKFPVILSMIERQFKIILSLKLGSKKGKNLEVLSKELHLNPYIAEKMMAQSKKFTEEKLMKILGHCLESERILKSSSVDVKIELERLLIKIALA</sequence>
<keyword evidence="3" id="KW-0808">Transferase</keyword>
<dbReference type="GO" id="GO:0006261">
    <property type="term" value="P:DNA-templated DNA replication"/>
    <property type="evidence" value="ECO:0007669"/>
    <property type="project" value="TreeGrafter"/>
</dbReference>
<gene>
    <name evidence="11" type="ordered locus">Clocel_1407</name>
</gene>
<accession>D9SW16</accession>
<dbReference type="GO" id="GO:0003677">
    <property type="term" value="F:DNA binding"/>
    <property type="evidence" value="ECO:0007669"/>
    <property type="project" value="InterPro"/>
</dbReference>
<keyword evidence="5" id="KW-0235">DNA replication</keyword>
<dbReference type="Pfam" id="PF06144">
    <property type="entry name" value="DNA_pol3_delta"/>
    <property type="match status" value="1"/>
</dbReference>
<proteinExistence type="inferred from homology"/>
<evidence type="ECO:0000259" key="10">
    <source>
        <dbReference type="Pfam" id="PF21694"/>
    </source>
</evidence>
<organism evidence="11 12">
    <name type="scientific">Clostridium cellulovorans (strain ATCC 35296 / DSM 3052 / OCM 3 / 743B)</name>
    <dbReference type="NCBI Taxonomy" id="573061"/>
    <lineage>
        <taxon>Bacteria</taxon>
        <taxon>Bacillati</taxon>
        <taxon>Bacillota</taxon>
        <taxon>Clostridia</taxon>
        <taxon>Eubacteriales</taxon>
        <taxon>Clostridiaceae</taxon>
        <taxon>Clostridium</taxon>
    </lineage>
</organism>
<keyword evidence="6" id="KW-0239">DNA-directed DNA polymerase</keyword>
<reference evidence="11 12" key="1">
    <citation type="submission" date="2010-08" db="EMBL/GenBank/DDBJ databases">
        <title>Complete sequence of Clostridium cellulovorans 743B.</title>
        <authorList>
            <consortium name="US DOE Joint Genome Institute"/>
            <person name="Lucas S."/>
            <person name="Copeland A."/>
            <person name="Lapidus A."/>
            <person name="Cheng J.-F."/>
            <person name="Bruce D."/>
            <person name="Goodwin L."/>
            <person name="Pitluck S."/>
            <person name="Chertkov O."/>
            <person name="Detter J.C."/>
            <person name="Han C."/>
            <person name="Tapia R."/>
            <person name="Land M."/>
            <person name="Hauser L."/>
            <person name="Chang Y.-J."/>
            <person name="Jeffries C."/>
            <person name="Kyrpides N."/>
            <person name="Ivanova N."/>
            <person name="Mikhailova N."/>
            <person name="Hemme C.L."/>
            <person name="Woyke T."/>
        </authorList>
    </citation>
    <scope>NUCLEOTIDE SEQUENCE [LARGE SCALE GENOMIC DNA]</scope>
    <source>
        <strain evidence="12">ATCC 35296 / DSM 3052 / OCM 3 / 743B</strain>
    </source>
</reference>
<dbReference type="SUPFAM" id="SSF48019">
    <property type="entry name" value="post-AAA+ oligomerization domain-like"/>
    <property type="match status" value="1"/>
</dbReference>
<protein>
    <recommendedName>
        <fullName evidence="2">DNA polymerase III subunit delta</fullName>
        <ecNumber evidence="1">2.7.7.7</ecNumber>
    </recommendedName>
</protein>
<dbReference type="OrthoDB" id="9775929at2"/>
<evidence type="ECO:0000256" key="4">
    <source>
        <dbReference type="ARBA" id="ARBA00022695"/>
    </source>
</evidence>
<comment type="catalytic activity">
    <reaction evidence="8">
        <text>DNA(n) + a 2'-deoxyribonucleoside 5'-triphosphate = DNA(n+1) + diphosphate</text>
        <dbReference type="Rhea" id="RHEA:22508"/>
        <dbReference type="Rhea" id="RHEA-COMP:17339"/>
        <dbReference type="Rhea" id="RHEA-COMP:17340"/>
        <dbReference type="ChEBI" id="CHEBI:33019"/>
        <dbReference type="ChEBI" id="CHEBI:61560"/>
        <dbReference type="ChEBI" id="CHEBI:173112"/>
        <dbReference type="EC" id="2.7.7.7"/>
    </reaction>
</comment>
<dbReference type="NCBIfam" id="TIGR01128">
    <property type="entry name" value="holA"/>
    <property type="match status" value="1"/>
</dbReference>
<dbReference type="STRING" id="573061.Clocel_1407"/>
<evidence type="ECO:0000256" key="3">
    <source>
        <dbReference type="ARBA" id="ARBA00022679"/>
    </source>
</evidence>
<dbReference type="InterPro" id="IPR005790">
    <property type="entry name" value="DNA_polIII_delta"/>
</dbReference>
<dbReference type="GO" id="GO:0009360">
    <property type="term" value="C:DNA polymerase III complex"/>
    <property type="evidence" value="ECO:0007669"/>
    <property type="project" value="InterPro"/>
</dbReference>
<dbReference type="Pfam" id="PF21694">
    <property type="entry name" value="DNA_pol3_delta_C"/>
    <property type="match status" value="1"/>
</dbReference>
<evidence type="ECO:0000256" key="6">
    <source>
        <dbReference type="ARBA" id="ARBA00022932"/>
    </source>
</evidence>
<keyword evidence="4" id="KW-0548">Nucleotidyltransferase</keyword>
<dbReference type="InterPro" id="IPR010372">
    <property type="entry name" value="DNA_pol3_delta_N"/>
</dbReference>
<evidence type="ECO:0000256" key="2">
    <source>
        <dbReference type="ARBA" id="ARBA00017703"/>
    </source>
</evidence>
<dbReference type="KEGG" id="ccb:Clocel_1407"/>
<dbReference type="EMBL" id="CP002160">
    <property type="protein sequence ID" value="ADL51160.1"/>
    <property type="molecule type" value="Genomic_DNA"/>
</dbReference>
<dbReference type="EC" id="2.7.7.7" evidence="1"/>
<evidence type="ECO:0000313" key="12">
    <source>
        <dbReference type="Proteomes" id="UP000002730"/>
    </source>
</evidence>
<dbReference type="Gene3D" id="3.40.50.300">
    <property type="entry name" value="P-loop containing nucleotide triphosphate hydrolases"/>
    <property type="match status" value="1"/>
</dbReference>
<name>D9SW16_CLOC7</name>
<feature type="domain" description="DNA polymerase III delta subunit-like C-terminal" evidence="10">
    <location>
        <begin position="221"/>
        <end position="340"/>
    </location>
</feature>
<evidence type="ECO:0000259" key="9">
    <source>
        <dbReference type="Pfam" id="PF06144"/>
    </source>
</evidence>
<evidence type="ECO:0000313" key="11">
    <source>
        <dbReference type="EMBL" id="ADL51160.1"/>
    </source>
</evidence>
<dbReference type="Gene3D" id="1.10.8.60">
    <property type="match status" value="1"/>
</dbReference>